<accession>A0A8T0ICA6</accession>
<gene>
    <name evidence="3" type="ORF">KC19_4G184000</name>
</gene>
<evidence type="ECO:0008006" key="5">
    <source>
        <dbReference type="Google" id="ProtNLM"/>
    </source>
</evidence>
<keyword evidence="2" id="KW-0732">Signal</keyword>
<keyword evidence="1" id="KW-0472">Membrane</keyword>
<dbReference type="Proteomes" id="UP000822688">
    <property type="component" value="Chromosome 4"/>
</dbReference>
<comment type="caution">
    <text evidence="3">The sequence shown here is derived from an EMBL/GenBank/DDBJ whole genome shotgun (WGS) entry which is preliminary data.</text>
</comment>
<evidence type="ECO:0000256" key="1">
    <source>
        <dbReference type="SAM" id="Phobius"/>
    </source>
</evidence>
<keyword evidence="1" id="KW-0812">Transmembrane</keyword>
<name>A0A8T0ICA6_CERPU</name>
<feature type="transmembrane region" description="Helical" evidence="1">
    <location>
        <begin position="26"/>
        <end position="49"/>
    </location>
</feature>
<evidence type="ECO:0000313" key="4">
    <source>
        <dbReference type="Proteomes" id="UP000822688"/>
    </source>
</evidence>
<organism evidence="3 4">
    <name type="scientific">Ceratodon purpureus</name>
    <name type="common">Fire moss</name>
    <name type="synonym">Dicranum purpureum</name>
    <dbReference type="NCBI Taxonomy" id="3225"/>
    <lineage>
        <taxon>Eukaryota</taxon>
        <taxon>Viridiplantae</taxon>
        <taxon>Streptophyta</taxon>
        <taxon>Embryophyta</taxon>
        <taxon>Bryophyta</taxon>
        <taxon>Bryophytina</taxon>
        <taxon>Bryopsida</taxon>
        <taxon>Dicranidae</taxon>
        <taxon>Pseudoditrichales</taxon>
        <taxon>Ditrichaceae</taxon>
        <taxon>Ceratodon</taxon>
    </lineage>
</organism>
<evidence type="ECO:0000313" key="3">
    <source>
        <dbReference type="EMBL" id="KAG0580577.1"/>
    </source>
</evidence>
<keyword evidence="1" id="KW-1133">Transmembrane helix</keyword>
<reference evidence="3" key="1">
    <citation type="submission" date="2020-06" db="EMBL/GenBank/DDBJ databases">
        <title>WGS assembly of Ceratodon purpureus strain R40.</title>
        <authorList>
            <person name="Carey S.B."/>
            <person name="Jenkins J."/>
            <person name="Shu S."/>
            <person name="Lovell J.T."/>
            <person name="Sreedasyam A."/>
            <person name="Maumus F."/>
            <person name="Tiley G.P."/>
            <person name="Fernandez-Pozo N."/>
            <person name="Barry K."/>
            <person name="Chen C."/>
            <person name="Wang M."/>
            <person name="Lipzen A."/>
            <person name="Daum C."/>
            <person name="Saski C.A."/>
            <person name="Payton A.C."/>
            <person name="Mcbreen J.C."/>
            <person name="Conrad R.E."/>
            <person name="Kollar L.M."/>
            <person name="Olsson S."/>
            <person name="Huttunen S."/>
            <person name="Landis J.B."/>
            <person name="Wickett N.J."/>
            <person name="Johnson M.G."/>
            <person name="Rensing S.A."/>
            <person name="Grimwood J."/>
            <person name="Schmutz J."/>
            <person name="Mcdaniel S.F."/>
        </authorList>
    </citation>
    <scope>NUCLEOTIDE SEQUENCE</scope>
    <source>
        <strain evidence="3">R40</strain>
    </source>
</reference>
<feature type="signal peptide" evidence="2">
    <location>
        <begin position="1"/>
        <end position="16"/>
    </location>
</feature>
<proteinExistence type="predicted"/>
<dbReference type="AlphaFoldDB" id="A0A8T0ICA6"/>
<dbReference type="EMBL" id="CM026424">
    <property type="protein sequence ID" value="KAG0580577.1"/>
    <property type="molecule type" value="Genomic_DNA"/>
</dbReference>
<evidence type="ECO:0000256" key="2">
    <source>
        <dbReference type="SAM" id="SignalP"/>
    </source>
</evidence>
<keyword evidence="4" id="KW-1185">Reference proteome</keyword>
<protein>
    <recommendedName>
        <fullName evidence="5">Secreted protein</fullName>
    </recommendedName>
</protein>
<feature type="chain" id="PRO_5035717565" description="Secreted protein" evidence="2">
    <location>
        <begin position="17"/>
        <end position="65"/>
    </location>
</feature>
<sequence length="65" mass="7185">MAAALLITMLTHDAWSHESYSPCGCHLLSIFVVWHCLLLFSFHVSPLGFASLTDRRSFHAVGSVP</sequence>